<dbReference type="Proteomes" id="UP000293398">
    <property type="component" value="Unassembled WGS sequence"/>
</dbReference>
<protein>
    <recommendedName>
        <fullName evidence="3">CsbD-like protein</fullName>
    </recommendedName>
</protein>
<evidence type="ECO:0000313" key="2">
    <source>
        <dbReference type="Proteomes" id="UP000293398"/>
    </source>
</evidence>
<evidence type="ECO:0000313" key="1">
    <source>
        <dbReference type="EMBL" id="RZT92831.1"/>
    </source>
</evidence>
<accession>A0A4Q7V833</accession>
<name>A0A4Q7V833_9BURK</name>
<evidence type="ECO:0008006" key="3">
    <source>
        <dbReference type="Google" id="ProtNLM"/>
    </source>
</evidence>
<organism evidence="1 2">
    <name type="scientific">Advenella incenata</name>
    <dbReference type="NCBI Taxonomy" id="267800"/>
    <lineage>
        <taxon>Bacteria</taxon>
        <taxon>Pseudomonadati</taxon>
        <taxon>Pseudomonadota</taxon>
        <taxon>Betaproteobacteria</taxon>
        <taxon>Burkholderiales</taxon>
        <taxon>Alcaligenaceae</taxon>
    </lineage>
</organism>
<dbReference type="SUPFAM" id="SSF69047">
    <property type="entry name" value="Hypothetical protein YjbJ"/>
    <property type="match status" value="1"/>
</dbReference>
<gene>
    <name evidence="1" type="ORF">EV681_3592</name>
</gene>
<reference evidence="1 2" key="1">
    <citation type="submission" date="2019-02" db="EMBL/GenBank/DDBJ databases">
        <title>Genomic Encyclopedia of Type Strains, Phase IV (KMG-IV): sequencing the most valuable type-strain genomes for metagenomic binning, comparative biology and taxonomic classification.</title>
        <authorList>
            <person name="Goeker M."/>
        </authorList>
    </citation>
    <scope>NUCLEOTIDE SEQUENCE [LARGE SCALE GENOMIC DNA]</scope>
    <source>
        <strain evidence="1 2">DSM 23814</strain>
    </source>
</reference>
<sequence length="70" mass="8182">MIIFKNKWKADAFKVILKERWINLSTDELTEIGGDPEKLMSILQFDYGYPRKAAEREVKSFWASYSAAHV</sequence>
<dbReference type="EMBL" id="SHKO01000003">
    <property type="protein sequence ID" value="RZT92831.1"/>
    <property type="molecule type" value="Genomic_DNA"/>
</dbReference>
<dbReference type="Gene3D" id="1.10.1470.10">
    <property type="entry name" value="YjbJ"/>
    <property type="match status" value="1"/>
</dbReference>
<keyword evidence="2" id="KW-1185">Reference proteome</keyword>
<dbReference type="RefSeq" id="WP_207227099.1">
    <property type="nucleotide sequence ID" value="NZ_SHKO01000003.1"/>
</dbReference>
<comment type="caution">
    <text evidence="1">The sequence shown here is derived from an EMBL/GenBank/DDBJ whole genome shotgun (WGS) entry which is preliminary data.</text>
</comment>
<dbReference type="InterPro" id="IPR036629">
    <property type="entry name" value="YjbJ_sf"/>
</dbReference>
<proteinExistence type="predicted"/>
<dbReference type="AlphaFoldDB" id="A0A4Q7V833"/>